<dbReference type="InterPro" id="IPR052626">
    <property type="entry name" value="SWT1_Regulator"/>
</dbReference>
<feature type="compositionally biased region" description="Basic and acidic residues" evidence="1">
    <location>
        <begin position="180"/>
        <end position="193"/>
    </location>
</feature>
<dbReference type="EMBL" id="JARAKH010000020">
    <property type="protein sequence ID" value="KAK8393510.1"/>
    <property type="molecule type" value="Genomic_DNA"/>
</dbReference>
<evidence type="ECO:0000256" key="1">
    <source>
        <dbReference type="SAM" id="MobiDB-lite"/>
    </source>
</evidence>
<accession>A0AAW0U3X5</accession>
<comment type="caution">
    <text evidence="3">The sequence shown here is derived from an EMBL/GenBank/DDBJ whole genome shotgun (WGS) entry which is preliminary data.</text>
</comment>
<organism evidence="3 4">
    <name type="scientific">Scylla paramamosain</name>
    <name type="common">Mud crab</name>
    <dbReference type="NCBI Taxonomy" id="85552"/>
    <lineage>
        <taxon>Eukaryota</taxon>
        <taxon>Metazoa</taxon>
        <taxon>Ecdysozoa</taxon>
        <taxon>Arthropoda</taxon>
        <taxon>Crustacea</taxon>
        <taxon>Multicrustacea</taxon>
        <taxon>Malacostraca</taxon>
        <taxon>Eumalacostraca</taxon>
        <taxon>Eucarida</taxon>
        <taxon>Decapoda</taxon>
        <taxon>Pleocyemata</taxon>
        <taxon>Brachyura</taxon>
        <taxon>Eubrachyura</taxon>
        <taxon>Portunoidea</taxon>
        <taxon>Portunidae</taxon>
        <taxon>Portuninae</taxon>
        <taxon>Scylla</taxon>
    </lineage>
</organism>
<feature type="compositionally biased region" description="Polar residues" evidence="1">
    <location>
        <begin position="767"/>
        <end position="778"/>
    </location>
</feature>
<dbReference type="InterPro" id="IPR029060">
    <property type="entry name" value="PIN-like_dom_sf"/>
</dbReference>
<feature type="compositionally biased region" description="Basic residues" evidence="1">
    <location>
        <begin position="620"/>
        <end position="629"/>
    </location>
</feature>
<keyword evidence="4" id="KW-1185">Reference proteome</keyword>
<dbReference type="AlphaFoldDB" id="A0AAW0U3X5"/>
<protein>
    <recommendedName>
        <fullName evidence="2">WW domain-containing protein</fullName>
    </recommendedName>
</protein>
<feature type="region of interest" description="Disordered" evidence="1">
    <location>
        <begin position="613"/>
        <end position="637"/>
    </location>
</feature>
<name>A0AAW0U3X5_SCYPA</name>
<feature type="region of interest" description="Disordered" evidence="1">
    <location>
        <begin position="767"/>
        <end position="790"/>
    </location>
</feature>
<dbReference type="EMBL" id="JARAKH010000020">
    <property type="protein sequence ID" value="KAK8393511.1"/>
    <property type="molecule type" value="Genomic_DNA"/>
</dbReference>
<proteinExistence type="predicted"/>
<feature type="region of interest" description="Disordered" evidence="1">
    <location>
        <begin position="179"/>
        <end position="293"/>
    </location>
</feature>
<dbReference type="Pfam" id="PF13638">
    <property type="entry name" value="PIN_4"/>
    <property type="match status" value="1"/>
</dbReference>
<reference evidence="3 4" key="1">
    <citation type="submission" date="2023-03" db="EMBL/GenBank/DDBJ databases">
        <title>High-quality genome of Scylla paramamosain provides insights in environmental adaptation.</title>
        <authorList>
            <person name="Zhang L."/>
        </authorList>
    </citation>
    <scope>NUCLEOTIDE SEQUENCE [LARGE SCALE GENOMIC DNA]</scope>
    <source>
        <strain evidence="3">LZ_2023a</strain>
        <tissue evidence="3">Muscle</tissue>
    </source>
</reference>
<dbReference type="PANTHER" id="PTHR16161">
    <property type="entry name" value="TRANSCRIPTIONAL PROTEIN SWT1"/>
    <property type="match status" value="1"/>
</dbReference>
<feature type="compositionally biased region" description="Polar residues" evidence="1">
    <location>
        <begin position="116"/>
        <end position="127"/>
    </location>
</feature>
<dbReference type="InterPro" id="IPR002716">
    <property type="entry name" value="PIN_dom"/>
</dbReference>
<dbReference type="SUPFAM" id="SSF51045">
    <property type="entry name" value="WW domain"/>
    <property type="match status" value="1"/>
</dbReference>
<dbReference type="CDD" id="cd18727">
    <property type="entry name" value="PIN_Swt1-like"/>
    <property type="match status" value="1"/>
</dbReference>
<dbReference type="Proteomes" id="UP001487740">
    <property type="component" value="Unassembled WGS sequence"/>
</dbReference>
<evidence type="ECO:0000313" key="3">
    <source>
        <dbReference type="EMBL" id="KAK8393510.1"/>
    </source>
</evidence>
<feature type="compositionally biased region" description="Basic and acidic residues" evidence="1">
    <location>
        <begin position="103"/>
        <end position="114"/>
    </location>
</feature>
<feature type="compositionally biased region" description="Basic and acidic residues" evidence="1">
    <location>
        <begin position="265"/>
        <end position="291"/>
    </location>
</feature>
<evidence type="ECO:0000313" key="4">
    <source>
        <dbReference type="Proteomes" id="UP001487740"/>
    </source>
</evidence>
<dbReference type="InterPro" id="IPR001202">
    <property type="entry name" value="WW_dom"/>
</dbReference>
<feature type="domain" description="WW" evidence="2">
    <location>
        <begin position="8"/>
        <end position="43"/>
    </location>
</feature>
<gene>
    <name evidence="3" type="ORF">O3P69_006681</name>
</gene>
<feature type="compositionally biased region" description="Basic and acidic residues" evidence="1">
    <location>
        <begin position="327"/>
        <end position="346"/>
    </location>
</feature>
<feature type="region of interest" description="Disordered" evidence="1">
    <location>
        <begin position="33"/>
        <end position="133"/>
    </location>
</feature>
<feature type="region of interest" description="Disordered" evidence="1">
    <location>
        <begin position="319"/>
        <end position="376"/>
    </location>
</feature>
<dbReference type="SUPFAM" id="SSF88723">
    <property type="entry name" value="PIN domain-like"/>
    <property type="match status" value="1"/>
</dbReference>
<dbReference type="PANTHER" id="PTHR16161:SF0">
    <property type="entry name" value="TRANSCRIPTIONAL PROTEIN SWT1"/>
    <property type="match status" value="1"/>
</dbReference>
<dbReference type="Gene3D" id="2.20.70.10">
    <property type="match status" value="1"/>
</dbReference>
<dbReference type="Gene3D" id="3.40.50.1010">
    <property type="entry name" value="5'-nuclease"/>
    <property type="match status" value="1"/>
</dbReference>
<dbReference type="PROSITE" id="PS50020">
    <property type="entry name" value="WW_DOMAIN_2"/>
    <property type="match status" value="1"/>
</dbReference>
<feature type="compositionally biased region" description="Basic and acidic residues" evidence="1">
    <location>
        <begin position="229"/>
        <end position="252"/>
    </location>
</feature>
<sequence length="935" mass="105075">MTSSSNKKDLPPHWIVKTSRHYPSLSYYANVKTGQSSWKHPSLLKESELKNLTKKKGKKKLREDDPEVKKATGEEEEQAKSPTKGKFTPIGSGPSTATVGSTHELKNDAGDGKGLKTNQVSNVNTGNDKSKTVKFTIKKKNVLSTFSNTSNSPKKSVALHPSILLAQKIATRDLNLNVKRKVEDKKEDEKATHTELQSAKKMKSNKESLKLSVAAIQTTETDTPTTSENHSKTKESHETEEINKSVSGDRKKEFKKKKKQKHKRPKEESPFHQVEKERNSKHKEETRKTQSEIDQIYLDFVARKSNLWKINRYNSHQDQSVGTFQPELHRDDDHNKVPSAKMRSEEKQEEEEEEAPVSSKEVPYTDSPKVFRPVPVPSEDSAYPKVTEMEIDEAELNMEIANFRGSASYSRLALSEDVSSSNTCLSSTSLYFVVDTNVLIRDIDLLQELKSTSVNGRESVVVVPYIALQEMDGLKKSPAIGQACQVAVRWCNQHFEEQHPRVQGQTYSNYCITVEENKRASADDLVRDCCLLLAREGLEVCLLTNDVNLRNKALMSNLSAFSAKDLRTKLGKLSAGHRDASPGPSLVLSKCEESNMKDVSLNEVDRVVSEVAPSTVVPRQHPKQHKHRPDQKVRRPSCSMAPEDTLLLERITTSLHHTLSNILQDVMKEIYEDLWVTIIMHKPPWSLKDLFACWEKHWIAAMTDRFPSRVKELLAEINKLLIASQVDVQKLRARVQQLYSYFKSKSYSKHVLPVQDSSSVVVDMSETPLSPRTCSTPPSVDGGEDSHQSSTMSGVINVEKMINQVGAHVTHFVALVLTTFGMQHNLQTLSSISECKVLTPDNARTSGINLHKVIMSLGTAITRCLNERTSSALQELGHMLSNFWSEAHLPCPHLPFTECDLRQFVESPSSAQYLRCVLQELESLVQQLTPVLANL</sequence>
<feature type="compositionally biased region" description="Basic residues" evidence="1">
    <location>
        <begin position="253"/>
        <end position="264"/>
    </location>
</feature>
<dbReference type="CDD" id="cd00201">
    <property type="entry name" value="WW"/>
    <property type="match status" value="1"/>
</dbReference>
<dbReference type="InterPro" id="IPR036020">
    <property type="entry name" value="WW_dom_sf"/>
</dbReference>
<dbReference type="GO" id="GO:0005634">
    <property type="term" value="C:nucleus"/>
    <property type="evidence" value="ECO:0007669"/>
    <property type="project" value="TreeGrafter"/>
</dbReference>
<evidence type="ECO:0000259" key="2">
    <source>
        <dbReference type="PROSITE" id="PS50020"/>
    </source>
</evidence>
<feature type="compositionally biased region" description="Basic and acidic residues" evidence="1">
    <location>
        <begin position="61"/>
        <end position="73"/>
    </location>
</feature>
<dbReference type="SMART" id="SM00670">
    <property type="entry name" value="PINc"/>
    <property type="match status" value="1"/>
</dbReference>